<accession>A0A8J2NU79</accession>
<evidence type="ECO:0000313" key="2">
    <source>
        <dbReference type="Proteomes" id="UP000708208"/>
    </source>
</evidence>
<organism evidence="1 2">
    <name type="scientific">Allacma fusca</name>
    <dbReference type="NCBI Taxonomy" id="39272"/>
    <lineage>
        <taxon>Eukaryota</taxon>
        <taxon>Metazoa</taxon>
        <taxon>Ecdysozoa</taxon>
        <taxon>Arthropoda</taxon>
        <taxon>Hexapoda</taxon>
        <taxon>Collembola</taxon>
        <taxon>Symphypleona</taxon>
        <taxon>Sminthuridae</taxon>
        <taxon>Allacma</taxon>
    </lineage>
</organism>
<reference evidence="1" key="1">
    <citation type="submission" date="2021-06" db="EMBL/GenBank/DDBJ databases">
        <authorList>
            <person name="Hodson N. C."/>
            <person name="Mongue J. A."/>
            <person name="Jaron S. K."/>
        </authorList>
    </citation>
    <scope>NUCLEOTIDE SEQUENCE</scope>
</reference>
<proteinExistence type="predicted"/>
<dbReference type="AlphaFoldDB" id="A0A8J2NU79"/>
<name>A0A8J2NU79_9HEXA</name>
<comment type="caution">
    <text evidence="1">The sequence shown here is derived from an EMBL/GenBank/DDBJ whole genome shotgun (WGS) entry which is preliminary data.</text>
</comment>
<evidence type="ECO:0000313" key="1">
    <source>
        <dbReference type="EMBL" id="CAG7696590.1"/>
    </source>
</evidence>
<dbReference type="EMBL" id="CAJVCH010024409">
    <property type="protein sequence ID" value="CAG7696590.1"/>
    <property type="molecule type" value="Genomic_DNA"/>
</dbReference>
<gene>
    <name evidence="1" type="ORF">AFUS01_LOCUS3962</name>
</gene>
<keyword evidence="2" id="KW-1185">Reference proteome</keyword>
<sequence>APLYFGVATGLLFKPRVWGDVKCKNDVISILQL</sequence>
<dbReference type="Proteomes" id="UP000708208">
    <property type="component" value="Unassembled WGS sequence"/>
</dbReference>
<feature type="non-terminal residue" evidence="1">
    <location>
        <position position="1"/>
    </location>
</feature>
<protein>
    <submittedName>
        <fullName evidence="1">Uncharacterized protein</fullName>
    </submittedName>
</protein>